<sequence>MKRLLLRGRLLHSVENFNGYLWVIGGSIYSHTDHDGTIIVRYINDVWRSPDGVSWQRISASAPFAPAGTTKGHYATAVFKNALWVIGGENENYDKTSDVWRTYNGFTWQKVTVAPFTGRFTSQSNSIYGNLWITGGITQDFTNDVWNSDDGINWTQVLPAPPFAGRSENPQGNGFEERNDVWRTYNGTDWEQVSVIPFESHSPHTAVVFDDALWLGSGRDNMISFGMTYGKVILDSEFFDYRLGSAATVFNGEVWI</sequence>
<evidence type="ECO:0000313" key="2">
    <source>
        <dbReference type="Proteomes" id="UP001195483"/>
    </source>
</evidence>
<dbReference type="EMBL" id="JAEAOA010001141">
    <property type="protein sequence ID" value="KAK3606969.1"/>
    <property type="molecule type" value="Genomic_DNA"/>
</dbReference>
<dbReference type="Gene3D" id="2.120.10.80">
    <property type="entry name" value="Kelch-type beta propeller"/>
    <property type="match status" value="1"/>
</dbReference>
<dbReference type="InterPro" id="IPR015915">
    <property type="entry name" value="Kelch-typ_b-propeller"/>
</dbReference>
<proteinExistence type="predicted"/>
<reference evidence="1" key="1">
    <citation type="journal article" date="2021" name="Genome Biol. Evol.">
        <title>A High-Quality Reference Genome for a Parasitic Bivalve with Doubly Uniparental Inheritance (Bivalvia: Unionida).</title>
        <authorList>
            <person name="Smith C.H."/>
        </authorList>
    </citation>
    <scope>NUCLEOTIDE SEQUENCE</scope>
    <source>
        <strain evidence="1">CHS0354</strain>
    </source>
</reference>
<protein>
    <recommendedName>
        <fullName evidence="3">Galactose oxidase</fullName>
    </recommendedName>
</protein>
<reference evidence="1" key="2">
    <citation type="journal article" date="2021" name="Genome Biol. Evol.">
        <title>Developing a high-quality reference genome for a parasitic bivalve with doubly uniparental inheritance (Bivalvia: Unionida).</title>
        <authorList>
            <person name="Smith C.H."/>
        </authorList>
    </citation>
    <scope>NUCLEOTIDE SEQUENCE</scope>
    <source>
        <strain evidence="1">CHS0354</strain>
        <tissue evidence="1">Mantle</tissue>
    </source>
</reference>
<keyword evidence="2" id="KW-1185">Reference proteome</keyword>
<dbReference type="AlphaFoldDB" id="A0AAE0TAV1"/>
<evidence type="ECO:0008006" key="3">
    <source>
        <dbReference type="Google" id="ProtNLM"/>
    </source>
</evidence>
<accession>A0AAE0TAV1</accession>
<evidence type="ECO:0000313" key="1">
    <source>
        <dbReference type="EMBL" id="KAK3606969.1"/>
    </source>
</evidence>
<dbReference type="Proteomes" id="UP001195483">
    <property type="component" value="Unassembled WGS sequence"/>
</dbReference>
<dbReference type="SUPFAM" id="SSF117281">
    <property type="entry name" value="Kelch motif"/>
    <property type="match status" value="1"/>
</dbReference>
<comment type="caution">
    <text evidence="1">The sequence shown here is derived from an EMBL/GenBank/DDBJ whole genome shotgun (WGS) entry which is preliminary data.</text>
</comment>
<reference evidence="1" key="3">
    <citation type="submission" date="2023-05" db="EMBL/GenBank/DDBJ databases">
        <authorList>
            <person name="Smith C.H."/>
        </authorList>
    </citation>
    <scope>NUCLEOTIDE SEQUENCE</scope>
    <source>
        <strain evidence="1">CHS0354</strain>
        <tissue evidence="1">Mantle</tissue>
    </source>
</reference>
<name>A0AAE0TAV1_9BIVA</name>
<gene>
    <name evidence="1" type="ORF">CHS0354_018565</name>
</gene>
<organism evidence="1 2">
    <name type="scientific">Potamilus streckersoni</name>
    <dbReference type="NCBI Taxonomy" id="2493646"/>
    <lineage>
        <taxon>Eukaryota</taxon>
        <taxon>Metazoa</taxon>
        <taxon>Spiralia</taxon>
        <taxon>Lophotrochozoa</taxon>
        <taxon>Mollusca</taxon>
        <taxon>Bivalvia</taxon>
        <taxon>Autobranchia</taxon>
        <taxon>Heteroconchia</taxon>
        <taxon>Palaeoheterodonta</taxon>
        <taxon>Unionida</taxon>
        <taxon>Unionoidea</taxon>
        <taxon>Unionidae</taxon>
        <taxon>Ambleminae</taxon>
        <taxon>Lampsilini</taxon>
        <taxon>Potamilus</taxon>
    </lineage>
</organism>